<accession>A0A117MRH2</accession>
<dbReference type="EMBL" id="LMBR01000044">
    <property type="protein sequence ID" value="KUL31794.1"/>
    <property type="molecule type" value="Genomic_DNA"/>
</dbReference>
<proteinExistence type="predicted"/>
<protein>
    <submittedName>
        <fullName evidence="2">Uncharacterized protein</fullName>
    </submittedName>
</protein>
<feature type="region of interest" description="Disordered" evidence="1">
    <location>
        <begin position="28"/>
        <end position="67"/>
    </location>
</feature>
<dbReference type="AlphaFoldDB" id="A0A117MRH2"/>
<dbReference type="Proteomes" id="UP000053937">
    <property type="component" value="Unassembled WGS sequence"/>
</dbReference>
<feature type="compositionally biased region" description="Basic and acidic residues" evidence="1">
    <location>
        <begin position="51"/>
        <end position="67"/>
    </location>
</feature>
<evidence type="ECO:0000256" key="1">
    <source>
        <dbReference type="SAM" id="MobiDB-lite"/>
    </source>
</evidence>
<keyword evidence="3" id="KW-1185">Reference proteome</keyword>
<evidence type="ECO:0000313" key="3">
    <source>
        <dbReference type="Proteomes" id="UP000053937"/>
    </source>
</evidence>
<comment type="caution">
    <text evidence="2">The sequence shown here is derived from an EMBL/GenBank/DDBJ whole genome shotgun (WGS) entry which is preliminary data.</text>
</comment>
<gene>
    <name evidence="2" type="ORF">ASB62_02400</name>
</gene>
<reference evidence="2 3" key="1">
    <citation type="submission" date="2015-10" db="EMBL/GenBank/DDBJ databases">
        <title>Draft Genome Sequence of Chlorobium limicola strain Frasassi Growing under Artificial Lighting in the Frasassi Cave System.</title>
        <authorList>
            <person name="Mansor M."/>
            <person name="Macalady J."/>
        </authorList>
    </citation>
    <scope>NUCLEOTIDE SEQUENCE [LARGE SCALE GENOMIC DNA]</scope>
    <source>
        <strain evidence="2 3">Frasassi</strain>
    </source>
</reference>
<sequence>MFLRHAGLGKVRKKHLCLSASHRLILLTQPPRHETHQPHPAINSRSTSSNGRRENQSTCFNEKKQIN</sequence>
<organism evidence="2 3">
    <name type="scientific">Chlorobium limicola</name>
    <dbReference type="NCBI Taxonomy" id="1092"/>
    <lineage>
        <taxon>Bacteria</taxon>
        <taxon>Pseudomonadati</taxon>
        <taxon>Chlorobiota</taxon>
        <taxon>Chlorobiia</taxon>
        <taxon>Chlorobiales</taxon>
        <taxon>Chlorobiaceae</taxon>
        <taxon>Chlorobium/Pelodictyon group</taxon>
        <taxon>Chlorobium</taxon>
    </lineage>
</organism>
<evidence type="ECO:0000313" key="2">
    <source>
        <dbReference type="EMBL" id="KUL31794.1"/>
    </source>
</evidence>
<name>A0A117MRH2_CHLLI</name>